<feature type="compositionally biased region" description="Polar residues" evidence="1">
    <location>
        <begin position="46"/>
        <end position="58"/>
    </location>
</feature>
<evidence type="ECO:0000256" key="1">
    <source>
        <dbReference type="SAM" id="MobiDB-lite"/>
    </source>
</evidence>
<keyword evidence="2" id="KW-0472">Membrane</keyword>
<accession>A0A9N8H404</accession>
<proteinExistence type="predicted"/>
<organism evidence="3 4">
    <name type="scientific">Seminavis robusta</name>
    <dbReference type="NCBI Taxonomy" id="568900"/>
    <lineage>
        <taxon>Eukaryota</taxon>
        <taxon>Sar</taxon>
        <taxon>Stramenopiles</taxon>
        <taxon>Ochrophyta</taxon>
        <taxon>Bacillariophyta</taxon>
        <taxon>Bacillariophyceae</taxon>
        <taxon>Bacillariophycidae</taxon>
        <taxon>Naviculales</taxon>
        <taxon>Naviculaceae</taxon>
        <taxon>Seminavis</taxon>
    </lineage>
</organism>
<evidence type="ECO:0000256" key="2">
    <source>
        <dbReference type="SAM" id="Phobius"/>
    </source>
</evidence>
<feature type="compositionally biased region" description="Polar residues" evidence="1">
    <location>
        <begin position="24"/>
        <end position="38"/>
    </location>
</feature>
<evidence type="ECO:0000313" key="4">
    <source>
        <dbReference type="Proteomes" id="UP001153069"/>
    </source>
</evidence>
<keyword evidence="4" id="KW-1185">Reference proteome</keyword>
<keyword evidence="2" id="KW-1133">Transmembrane helix</keyword>
<dbReference type="Proteomes" id="UP001153069">
    <property type="component" value="Unassembled WGS sequence"/>
</dbReference>
<reference evidence="3" key="1">
    <citation type="submission" date="2020-06" db="EMBL/GenBank/DDBJ databases">
        <authorList>
            <consortium name="Plant Systems Biology data submission"/>
        </authorList>
    </citation>
    <scope>NUCLEOTIDE SEQUENCE</scope>
    <source>
        <strain evidence="3">D6</strain>
    </source>
</reference>
<dbReference type="AlphaFoldDB" id="A0A9N8H404"/>
<protein>
    <submittedName>
        <fullName evidence="3">Uncharacterized protein</fullName>
    </submittedName>
</protein>
<comment type="caution">
    <text evidence="3">The sequence shown here is derived from an EMBL/GenBank/DDBJ whole genome shotgun (WGS) entry which is preliminary data.</text>
</comment>
<feature type="compositionally biased region" description="Basic and acidic residues" evidence="1">
    <location>
        <begin position="10"/>
        <end position="21"/>
    </location>
</feature>
<feature type="region of interest" description="Disordered" evidence="1">
    <location>
        <begin position="1"/>
        <end position="59"/>
    </location>
</feature>
<gene>
    <name evidence="3" type="ORF">SEMRO_73_G040340.1</name>
</gene>
<evidence type="ECO:0000313" key="3">
    <source>
        <dbReference type="EMBL" id="CAB9499991.1"/>
    </source>
</evidence>
<keyword evidence="2" id="KW-0812">Transmembrane</keyword>
<sequence>MVESENMEEEATRSNQEHDEATPETASRSSNASTLSNDQLQQQQQRKVPSNIKTTMSSVKDEENVAEDYFVDELDERGNMDDNSLDSEFEAYVAAYRARKRGHRLKKLRPTSNCSGVLQLVLVGLLVQLLTIACLVIVYMALEKNEHAPGQSKETSANAHNDDASNSLTEVSIVFLQPPPQNIHRFCRENATLEALQTCSEICDRAHCCHISRNELGSCWDDNLHTCKHFIHSCSILETLKSKPDDSTGGQHDDVPSVAKTTVFPNAQVLWDRPDYLPSAPDHLLVTCQAAFAFGFGGLLAEESSGAKLTCHEVCHSAACCWDSALTEPADRCWTHPNCGPYVEACESLMMARDQQLPEIAAQQKQVIPESPDDLSQICDAVAIKTKLSALLACQQACLPAEVCWNEAMVDRRDDSQATTCSGYEAPCSILSIAIPESTTNLLQQLQKLQATAAATPTLPEAADSEPVETVPPASEITLPFNQSIPSSYSPETIRDACFNHDNSVNIHEGQKTLCQQACQAGSCCFYEDYAVSHDSPMCPSYLPDNFCAKYTPCESIFAHARHSGTKQKVREVCTNLHDLSQCVSVCAEATCCFTNDPWEVCAVTNPDVVCSDYHTCEVLYSGADDVAQQSTFRKHDGMRRHRRSLLRLVSK</sequence>
<dbReference type="EMBL" id="CAICTM010000072">
    <property type="protein sequence ID" value="CAB9499991.1"/>
    <property type="molecule type" value="Genomic_DNA"/>
</dbReference>
<name>A0A9N8H404_9STRA</name>
<feature type="transmembrane region" description="Helical" evidence="2">
    <location>
        <begin position="116"/>
        <end position="142"/>
    </location>
</feature>